<protein>
    <submittedName>
        <fullName evidence="1">Uncharacterized protein</fullName>
    </submittedName>
</protein>
<gene>
    <name evidence="1" type="ORF">BV25DRAFT_1830736</name>
</gene>
<comment type="caution">
    <text evidence="1">The sequence shown here is derived from an EMBL/GenBank/DDBJ whole genome shotgun (WGS) entry which is preliminary data.</text>
</comment>
<evidence type="ECO:0000313" key="2">
    <source>
        <dbReference type="Proteomes" id="UP000814140"/>
    </source>
</evidence>
<keyword evidence="2" id="KW-1185">Reference proteome</keyword>
<name>A0ACB8SMM2_9AGAM</name>
<organism evidence="1 2">
    <name type="scientific">Artomyces pyxidatus</name>
    <dbReference type="NCBI Taxonomy" id="48021"/>
    <lineage>
        <taxon>Eukaryota</taxon>
        <taxon>Fungi</taxon>
        <taxon>Dikarya</taxon>
        <taxon>Basidiomycota</taxon>
        <taxon>Agaricomycotina</taxon>
        <taxon>Agaricomycetes</taxon>
        <taxon>Russulales</taxon>
        <taxon>Auriscalpiaceae</taxon>
        <taxon>Artomyces</taxon>
    </lineage>
</organism>
<evidence type="ECO:0000313" key="1">
    <source>
        <dbReference type="EMBL" id="KAI0057819.1"/>
    </source>
</evidence>
<reference evidence="1" key="2">
    <citation type="journal article" date="2022" name="New Phytol.">
        <title>Evolutionary transition to the ectomycorrhizal habit in the genomes of a hyperdiverse lineage of mushroom-forming fungi.</title>
        <authorList>
            <person name="Looney B."/>
            <person name="Miyauchi S."/>
            <person name="Morin E."/>
            <person name="Drula E."/>
            <person name="Courty P.E."/>
            <person name="Kohler A."/>
            <person name="Kuo A."/>
            <person name="LaButti K."/>
            <person name="Pangilinan J."/>
            <person name="Lipzen A."/>
            <person name="Riley R."/>
            <person name="Andreopoulos W."/>
            <person name="He G."/>
            <person name="Johnson J."/>
            <person name="Nolan M."/>
            <person name="Tritt A."/>
            <person name="Barry K.W."/>
            <person name="Grigoriev I.V."/>
            <person name="Nagy L.G."/>
            <person name="Hibbett D."/>
            <person name="Henrissat B."/>
            <person name="Matheny P.B."/>
            <person name="Labbe J."/>
            <person name="Martin F.M."/>
        </authorList>
    </citation>
    <scope>NUCLEOTIDE SEQUENCE</scope>
    <source>
        <strain evidence="1">HHB10654</strain>
    </source>
</reference>
<reference evidence="1" key="1">
    <citation type="submission" date="2021-03" db="EMBL/GenBank/DDBJ databases">
        <authorList>
            <consortium name="DOE Joint Genome Institute"/>
            <person name="Ahrendt S."/>
            <person name="Looney B.P."/>
            <person name="Miyauchi S."/>
            <person name="Morin E."/>
            <person name="Drula E."/>
            <person name="Courty P.E."/>
            <person name="Chicoki N."/>
            <person name="Fauchery L."/>
            <person name="Kohler A."/>
            <person name="Kuo A."/>
            <person name="Labutti K."/>
            <person name="Pangilinan J."/>
            <person name="Lipzen A."/>
            <person name="Riley R."/>
            <person name="Andreopoulos W."/>
            <person name="He G."/>
            <person name="Johnson J."/>
            <person name="Barry K.W."/>
            <person name="Grigoriev I.V."/>
            <person name="Nagy L."/>
            <person name="Hibbett D."/>
            <person name="Henrissat B."/>
            <person name="Matheny P.B."/>
            <person name="Labbe J."/>
            <person name="Martin F."/>
        </authorList>
    </citation>
    <scope>NUCLEOTIDE SEQUENCE</scope>
    <source>
        <strain evidence="1">HHB10654</strain>
    </source>
</reference>
<proteinExistence type="predicted"/>
<sequence length="565" mass="61365">MTSPMANGDSNVYGLPNGSASSSSSSSPTSPMTPSFLRLPYALISPDIYSHSDGVNRMSLSRHELVLQYTPSNHPSSFHNPSSKIVRGKFTRAYRWGSLDVLDHNHSDFLPLRQAVFHHMQTLQKYTREYLFDKFRVEFIMQQRPNSRDSIASHLLQNSGPSQLQIVSSRPVHTIDAPPSHGKMSRHPSVSVSRQMPLGDGHAPPAPPALSDSGQENAKVSSSKSNRQRAKKITVACNFCRSRKLKCDGGRPACHQCLKRSNPCDYMAPQKRRGGIRQRRHYGNSDSENGSGDDPSLDMDPSESPEVMSKPLNRVNSGPEQQIPHHESMQHQFSQREDAPVLPPLNSQGPRSEPILPTALDRRAPPMLDGHDRPNLPSLSFPSPPGIGASAPPMLPPMRSTEEGSQPPTPTSAPTAPQGGQTQRKRASTVSGKGNRSSSNYGPKVVACNYCRARKTKCDGAHPTCSSCARRSLACNYVNDPNMPGPRRKTSNAHSEPASASSNGQSSSHAGPSSSASMYSGDGYLHAYDEESGQEREYADDEPPSKRIRIEGSAATSPVAVLGMP</sequence>
<dbReference type="EMBL" id="MU277242">
    <property type="protein sequence ID" value="KAI0057819.1"/>
    <property type="molecule type" value="Genomic_DNA"/>
</dbReference>
<dbReference type="Proteomes" id="UP000814140">
    <property type="component" value="Unassembled WGS sequence"/>
</dbReference>
<accession>A0ACB8SMM2</accession>